<dbReference type="Gene3D" id="3.90.1150.10">
    <property type="entry name" value="Aspartate Aminotransferase, domain 1"/>
    <property type="match status" value="1"/>
</dbReference>
<dbReference type="Gene3D" id="3.40.640.10">
    <property type="entry name" value="Type I PLP-dependent aspartate aminotransferase-like (Major domain)"/>
    <property type="match status" value="1"/>
</dbReference>
<evidence type="ECO:0000256" key="3">
    <source>
        <dbReference type="ARBA" id="ARBA00004953"/>
    </source>
</evidence>
<dbReference type="AlphaFoldDB" id="A0A1H8P7A0"/>
<proteinExistence type="predicted"/>
<evidence type="ECO:0000256" key="8">
    <source>
        <dbReference type="ARBA" id="ARBA00029996"/>
    </source>
</evidence>
<keyword evidence="12" id="KW-1185">Reference proteome</keyword>
<dbReference type="PANTHER" id="PTHR42885">
    <property type="entry name" value="HISTIDINOL-PHOSPHATE AMINOTRANSFERASE-RELATED"/>
    <property type="match status" value="1"/>
</dbReference>
<dbReference type="GO" id="GO:0030170">
    <property type="term" value="F:pyridoxal phosphate binding"/>
    <property type="evidence" value="ECO:0007669"/>
    <property type="project" value="InterPro"/>
</dbReference>
<dbReference type="InterPro" id="IPR015421">
    <property type="entry name" value="PyrdxlP-dep_Trfase_major"/>
</dbReference>
<reference evidence="11 12" key="1">
    <citation type="submission" date="2016-10" db="EMBL/GenBank/DDBJ databases">
        <authorList>
            <person name="de Groot N.N."/>
        </authorList>
    </citation>
    <scope>NUCLEOTIDE SEQUENCE [LARGE SCALE GENOMIC DNA]</scope>
    <source>
        <strain evidence="11 12">DSM 13305</strain>
    </source>
</reference>
<dbReference type="SUPFAM" id="SSF53383">
    <property type="entry name" value="PLP-dependent transferases"/>
    <property type="match status" value="1"/>
</dbReference>
<dbReference type="Proteomes" id="UP000198847">
    <property type="component" value="Unassembled WGS sequence"/>
</dbReference>
<sequence>MRNFEHGGNLYAAMREQTGQMVDFLDFSANINPLGVPDSVKEALAGALPHIIHYPDTEAAELKKAISRQYGVAVDHITVGNGAVEPIYLLCHMLKPKQVLVAAPAFGEYERAARAGGAQVRYVYLHPEEGFGIQPEKILQQAGSADIIFLGNPNNPTGTLLTSTQIRVILDKVKQQNTLVVVDESFLDFLHDDSAYTCRSLLPFYPRLVIIHSLTKFYAIPGLRLGFALAGPDITALLHAAKDPWNVNSLAQSAGVAALRDEAYRLHSRDFVQRAKQELYEKLTAFHELSAFAPAVNFILLDIKRTGFTAGQLRERLRTECVLIRDCSNYPGLSDTYVRVAVKRPEQNERLLAILRKVIDER</sequence>
<keyword evidence="7" id="KW-0456">Lyase</keyword>
<dbReference type="RefSeq" id="WP_091743666.1">
    <property type="nucleotide sequence ID" value="NZ_FODY01000001.1"/>
</dbReference>
<comment type="catalytic activity">
    <reaction evidence="9">
        <text>O-phospho-L-threonine + H(+) = (R)-1-aminopropan-2-yl phosphate + CO2</text>
        <dbReference type="Rhea" id="RHEA:11492"/>
        <dbReference type="ChEBI" id="CHEBI:15378"/>
        <dbReference type="ChEBI" id="CHEBI:16526"/>
        <dbReference type="ChEBI" id="CHEBI:58563"/>
        <dbReference type="ChEBI" id="CHEBI:58675"/>
        <dbReference type="EC" id="4.1.1.81"/>
    </reaction>
</comment>
<evidence type="ECO:0000256" key="6">
    <source>
        <dbReference type="ARBA" id="ARBA00022898"/>
    </source>
</evidence>
<comment type="pathway">
    <text evidence="3">Cofactor biosynthesis; adenosylcobalamin biosynthesis.</text>
</comment>
<protein>
    <recommendedName>
        <fullName evidence="4">threonine-phosphate decarboxylase</fullName>
        <ecNumber evidence="4">4.1.1.81</ecNumber>
    </recommendedName>
    <alternativeName>
        <fullName evidence="8">L-threonine-O-3-phosphate decarboxylase</fullName>
    </alternativeName>
</protein>
<dbReference type="InterPro" id="IPR004838">
    <property type="entry name" value="NHTrfase_class1_PyrdxlP-BS"/>
</dbReference>
<evidence type="ECO:0000256" key="7">
    <source>
        <dbReference type="ARBA" id="ARBA00023239"/>
    </source>
</evidence>
<dbReference type="InterPro" id="IPR015424">
    <property type="entry name" value="PyrdxlP-dep_Trfase"/>
</dbReference>
<comment type="cofactor">
    <cofactor evidence="1">
        <name>pyridoxal 5'-phosphate</name>
        <dbReference type="ChEBI" id="CHEBI:597326"/>
    </cofactor>
</comment>
<comment type="function">
    <text evidence="2">Decarboxylates L-threonine-O-3-phosphate to yield (R)-1-amino-2-propanol O-2-phosphate, the precursor for the linkage between the nucleotide loop and the corrin ring in cobalamin.</text>
</comment>
<accession>A0A1H8P7A0</accession>
<dbReference type="GO" id="GO:0048472">
    <property type="term" value="F:threonine-phosphate decarboxylase activity"/>
    <property type="evidence" value="ECO:0007669"/>
    <property type="project" value="UniProtKB-EC"/>
</dbReference>
<dbReference type="NCBIfam" id="TIGR01140">
    <property type="entry name" value="L_thr_O3P_dcar"/>
    <property type="match status" value="1"/>
</dbReference>
<dbReference type="Pfam" id="PF00155">
    <property type="entry name" value="Aminotran_1_2"/>
    <property type="match status" value="1"/>
</dbReference>
<dbReference type="OrthoDB" id="9813612at2"/>
<evidence type="ECO:0000256" key="1">
    <source>
        <dbReference type="ARBA" id="ARBA00001933"/>
    </source>
</evidence>
<dbReference type="InterPro" id="IPR004839">
    <property type="entry name" value="Aminotransferase_I/II_large"/>
</dbReference>
<dbReference type="PROSITE" id="PS00105">
    <property type="entry name" value="AA_TRANSFER_CLASS_1"/>
    <property type="match status" value="1"/>
</dbReference>
<dbReference type="PANTHER" id="PTHR42885:SF1">
    <property type="entry name" value="THREONINE-PHOSPHATE DECARBOXYLASE"/>
    <property type="match status" value="1"/>
</dbReference>
<dbReference type="EMBL" id="FODY01000001">
    <property type="protein sequence ID" value="SEO37746.1"/>
    <property type="molecule type" value="Genomic_DNA"/>
</dbReference>
<evidence type="ECO:0000256" key="5">
    <source>
        <dbReference type="ARBA" id="ARBA00022573"/>
    </source>
</evidence>
<dbReference type="GO" id="GO:0009236">
    <property type="term" value="P:cobalamin biosynthetic process"/>
    <property type="evidence" value="ECO:0007669"/>
    <property type="project" value="UniProtKB-UniPathway"/>
</dbReference>
<dbReference type="UniPathway" id="UPA00148"/>
<gene>
    <name evidence="11" type="ORF">SAMN04490178_101356</name>
</gene>
<evidence type="ECO:0000256" key="2">
    <source>
        <dbReference type="ARBA" id="ARBA00003444"/>
    </source>
</evidence>
<feature type="domain" description="Aminotransferase class I/classII large" evidence="10">
    <location>
        <begin position="23"/>
        <end position="353"/>
    </location>
</feature>
<evidence type="ECO:0000256" key="9">
    <source>
        <dbReference type="ARBA" id="ARBA00048531"/>
    </source>
</evidence>
<dbReference type="STRING" id="112903.SAMN04490178_101356"/>
<evidence type="ECO:0000259" key="10">
    <source>
        <dbReference type="Pfam" id="PF00155"/>
    </source>
</evidence>
<evidence type="ECO:0000256" key="4">
    <source>
        <dbReference type="ARBA" id="ARBA00012285"/>
    </source>
</evidence>
<dbReference type="InterPro" id="IPR005860">
    <property type="entry name" value="CobD"/>
</dbReference>
<dbReference type="InterPro" id="IPR015422">
    <property type="entry name" value="PyrdxlP-dep_Trfase_small"/>
</dbReference>
<dbReference type="EC" id="4.1.1.81" evidence="4"/>
<evidence type="ECO:0000313" key="12">
    <source>
        <dbReference type="Proteomes" id="UP000198847"/>
    </source>
</evidence>
<keyword evidence="5" id="KW-0169">Cobalamin biosynthesis</keyword>
<keyword evidence="6" id="KW-0663">Pyridoxal phosphate</keyword>
<evidence type="ECO:0000313" key="11">
    <source>
        <dbReference type="EMBL" id="SEO37746.1"/>
    </source>
</evidence>
<dbReference type="CDD" id="cd00609">
    <property type="entry name" value="AAT_like"/>
    <property type="match status" value="1"/>
</dbReference>
<organism evidence="11 12">
    <name type="scientific">Propionispora vibrioides</name>
    <dbReference type="NCBI Taxonomy" id="112903"/>
    <lineage>
        <taxon>Bacteria</taxon>
        <taxon>Bacillati</taxon>
        <taxon>Bacillota</taxon>
        <taxon>Negativicutes</taxon>
        <taxon>Selenomonadales</taxon>
        <taxon>Sporomusaceae</taxon>
        <taxon>Propionispora</taxon>
    </lineage>
</organism>
<name>A0A1H8P7A0_9FIRM</name>